<evidence type="ECO:0000313" key="2">
    <source>
        <dbReference type="EMBL" id="KAB2576718.1"/>
    </source>
</evidence>
<keyword evidence="3" id="KW-1185">Reference proteome</keyword>
<evidence type="ECO:0008006" key="4">
    <source>
        <dbReference type="Google" id="ProtNLM"/>
    </source>
</evidence>
<name>A0A5N5DFV6_9PEZI</name>
<dbReference type="EMBL" id="VCHE01000022">
    <property type="protein sequence ID" value="KAB2576718.1"/>
    <property type="molecule type" value="Genomic_DNA"/>
</dbReference>
<accession>A0A5N5DFV6</accession>
<feature type="compositionally biased region" description="Polar residues" evidence="1">
    <location>
        <begin position="456"/>
        <end position="467"/>
    </location>
</feature>
<sequence>MASVASERIPIATLHPSLPAPATKSITALVTILWPYSSSTRTCALLLADPDFRLRRRRGQVRVQFSGDAAYAVATSQLGIGDKVVLKLGGIQWLQPSGEEEVVRTPGKSVDWELGFRDRLAMLVTRDGKQFANIHVERSTPEPEEVEIEEEAVLNTPSKIVGRFSAEGLRFNTWSSPAFLRHSRLSGGSLSDYDLFADEDESKSRKRRRTSFRNVGVWTYAARTPSPEKGDAMSVDEDGLASPTERVFASKSHVPALPQTPTSATNTPAEPGLDEEELIPESAPNEDALPVAERGAARSMGRKHLRDSMKEQDDALYEQYLEETHDNQGKDAEMNVFPDEPEDEPAAQFSLQDVEDIHGDSDVESLPSVLTDTDVAAPSAAASVRIDESAGDTELESDEDGIEVVEMSPTEMDSEEQESELSENESQETTPNVRVQPAPIRLSSTEEDMSEVEQASPETPSQPQLDQRSYPGPNGLKISYKNATHWSRQRAFYSTASPGCFYSVAIALALSRRDRSVILHGCTS</sequence>
<proteinExistence type="predicted"/>
<feature type="region of interest" description="Disordered" evidence="1">
    <location>
        <begin position="252"/>
        <end position="273"/>
    </location>
</feature>
<evidence type="ECO:0000256" key="1">
    <source>
        <dbReference type="SAM" id="MobiDB-lite"/>
    </source>
</evidence>
<feature type="compositionally biased region" description="Basic and acidic residues" evidence="1">
    <location>
        <begin position="324"/>
        <end position="333"/>
    </location>
</feature>
<feature type="compositionally biased region" description="Polar residues" evidence="1">
    <location>
        <begin position="259"/>
        <end position="268"/>
    </location>
</feature>
<dbReference type="AlphaFoldDB" id="A0A5N5DFV6"/>
<feature type="region of interest" description="Disordered" evidence="1">
    <location>
        <begin position="324"/>
        <end position="349"/>
    </location>
</feature>
<gene>
    <name evidence="2" type="ORF">DBV05_g4708</name>
</gene>
<reference evidence="2 3" key="1">
    <citation type="journal article" date="2019" name="Sci. Rep.">
        <title>A multi-omics analysis of the grapevine pathogen Lasiodiplodia theobromae reveals that temperature affects the expression of virulence- and pathogenicity-related genes.</title>
        <authorList>
            <person name="Felix C."/>
            <person name="Meneses R."/>
            <person name="Goncalves M.F.M."/>
            <person name="Tilleman L."/>
            <person name="Duarte A.S."/>
            <person name="Jorrin-Novo J.V."/>
            <person name="Van de Peer Y."/>
            <person name="Deforce D."/>
            <person name="Van Nieuwerburgh F."/>
            <person name="Esteves A.C."/>
            <person name="Alves A."/>
        </authorList>
    </citation>
    <scope>NUCLEOTIDE SEQUENCE [LARGE SCALE GENOMIC DNA]</scope>
    <source>
        <strain evidence="2 3">LA-SOL3</strain>
    </source>
</reference>
<feature type="compositionally biased region" description="Acidic residues" evidence="1">
    <location>
        <begin position="389"/>
        <end position="403"/>
    </location>
</feature>
<dbReference type="Proteomes" id="UP000325902">
    <property type="component" value="Unassembled WGS sequence"/>
</dbReference>
<evidence type="ECO:0000313" key="3">
    <source>
        <dbReference type="Proteomes" id="UP000325902"/>
    </source>
</evidence>
<comment type="caution">
    <text evidence="2">The sequence shown here is derived from an EMBL/GenBank/DDBJ whole genome shotgun (WGS) entry which is preliminary data.</text>
</comment>
<dbReference type="OrthoDB" id="5363079at2759"/>
<protein>
    <recommendedName>
        <fullName evidence="4">Telomeric single stranded DNA binding POT1/Cdc13 domain-containing protein</fullName>
    </recommendedName>
</protein>
<organism evidence="2 3">
    <name type="scientific">Lasiodiplodia theobromae</name>
    <dbReference type="NCBI Taxonomy" id="45133"/>
    <lineage>
        <taxon>Eukaryota</taxon>
        <taxon>Fungi</taxon>
        <taxon>Dikarya</taxon>
        <taxon>Ascomycota</taxon>
        <taxon>Pezizomycotina</taxon>
        <taxon>Dothideomycetes</taxon>
        <taxon>Dothideomycetes incertae sedis</taxon>
        <taxon>Botryosphaeriales</taxon>
        <taxon>Botryosphaeriaceae</taxon>
        <taxon>Lasiodiplodia</taxon>
    </lineage>
</organism>
<feature type="region of interest" description="Disordered" evidence="1">
    <location>
        <begin position="287"/>
        <end position="310"/>
    </location>
</feature>
<feature type="region of interest" description="Disordered" evidence="1">
    <location>
        <begin position="372"/>
        <end position="475"/>
    </location>
</feature>
<feature type="compositionally biased region" description="Acidic residues" evidence="1">
    <location>
        <begin position="412"/>
        <end position="426"/>
    </location>
</feature>